<dbReference type="GO" id="GO:0005886">
    <property type="term" value="C:plasma membrane"/>
    <property type="evidence" value="ECO:0007669"/>
    <property type="project" value="TreeGrafter"/>
</dbReference>
<keyword evidence="5 6" id="KW-0472">Membrane</keyword>
<dbReference type="InterPro" id="IPR009030">
    <property type="entry name" value="Growth_fac_rcpt_cys_sf"/>
</dbReference>
<feature type="signal peptide" evidence="7">
    <location>
        <begin position="1"/>
        <end position="18"/>
    </location>
</feature>
<evidence type="ECO:0000256" key="7">
    <source>
        <dbReference type="SAM" id="SignalP"/>
    </source>
</evidence>
<keyword evidence="3" id="KW-0677">Repeat</keyword>
<dbReference type="InterPro" id="IPR013320">
    <property type="entry name" value="ConA-like_dom_sf"/>
</dbReference>
<proteinExistence type="predicted"/>
<dbReference type="EMBL" id="CAJZBQ010000040">
    <property type="protein sequence ID" value="CAG9326220.1"/>
    <property type="molecule type" value="Genomic_DNA"/>
</dbReference>
<keyword evidence="10" id="KW-1185">Reference proteome</keyword>
<dbReference type="Gene3D" id="2.10.220.10">
    <property type="entry name" value="Hormone Receptor, Insulin-like Growth Factor Receptor 1, Chain A, domain 2"/>
    <property type="match status" value="2"/>
</dbReference>
<reference evidence="9" key="1">
    <citation type="submission" date="2021-09" db="EMBL/GenBank/DDBJ databases">
        <authorList>
            <consortium name="AG Swart"/>
            <person name="Singh M."/>
            <person name="Singh A."/>
            <person name="Seah K."/>
            <person name="Emmerich C."/>
        </authorList>
    </citation>
    <scope>NUCLEOTIDE SEQUENCE</scope>
    <source>
        <strain evidence="9">ATCC30299</strain>
    </source>
</reference>
<dbReference type="Pfam" id="PF02010">
    <property type="entry name" value="REJ"/>
    <property type="match status" value="1"/>
</dbReference>
<feature type="transmembrane region" description="Helical" evidence="6">
    <location>
        <begin position="3162"/>
        <end position="3180"/>
    </location>
</feature>
<name>A0AAU9JKQ2_9CILI</name>
<evidence type="ECO:0000256" key="1">
    <source>
        <dbReference type="ARBA" id="ARBA00004370"/>
    </source>
</evidence>
<dbReference type="SUPFAM" id="SSF49899">
    <property type="entry name" value="Concanavalin A-like lectins/glucanases"/>
    <property type="match status" value="5"/>
</dbReference>
<feature type="chain" id="PRO_5043986860" description="TNFR-Cys domain-containing protein" evidence="7">
    <location>
        <begin position="19"/>
        <end position="3331"/>
    </location>
</feature>
<feature type="transmembrane region" description="Helical" evidence="6">
    <location>
        <begin position="3305"/>
        <end position="3324"/>
    </location>
</feature>
<comment type="caution">
    <text evidence="9">The sequence shown here is derived from an EMBL/GenBank/DDBJ whole genome shotgun (WGS) entry which is preliminary data.</text>
</comment>
<evidence type="ECO:0000256" key="6">
    <source>
        <dbReference type="SAM" id="Phobius"/>
    </source>
</evidence>
<evidence type="ECO:0000256" key="4">
    <source>
        <dbReference type="ARBA" id="ARBA00022989"/>
    </source>
</evidence>
<evidence type="ECO:0000259" key="8">
    <source>
        <dbReference type="PROSITE" id="PS00652"/>
    </source>
</evidence>
<dbReference type="InterPro" id="IPR002859">
    <property type="entry name" value="PKD/REJ-like"/>
</dbReference>
<dbReference type="Proteomes" id="UP001162131">
    <property type="component" value="Unassembled WGS sequence"/>
</dbReference>
<dbReference type="PANTHER" id="PTHR46730">
    <property type="entry name" value="POLYCYSTIN-1"/>
    <property type="match status" value="1"/>
</dbReference>
<dbReference type="PROSITE" id="PS00652">
    <property type="entry name" value="TNFR_NGFR_1"/>
    <property type="match status" value="1"/>
</dbReference>
<dbReference type="GO" id="GO:0005261">
    <property type="term" value="F:monoatomic cation channel activity"/>
    <property type="evidence" value="ECO:0007669"/>
    <property type="project" value="TreeGrafter"/>
</dbReference>
<comment type="subcellular location">
    <subcellularLocation>
        <location evidence="1">Membrane</location>
    </subcellularLocation>
</comment>
<dbReference type="CDD" id="cd00064">
    <property type="entry name" value="FU"/>
    <property type="match status" value="3"/>
</dbReference>
<keyword evidence="4 6" id="KW-1133">Transmembrane helix</keyword>
<evidence type="ECO:0000256" key="5">
    <source>
        <dbReference type="ARBA" id="ARBA00023136"/>
    </source>
</evidence>
<evidence type="ECO:0000256" key="3">
    <source>
        <dbReference type="ARBA" id="ARBA00022737"/>
    </source>
</evidence>
<evidence type="ECO:0000313" key="10">
    <source>
        <dbReference type="Proteomes" id="UP001162131"/>
    </source>
</evidence>
<feature type="transmembrane region" description="Helical" evidence="6">
    <location>
        <begin position="3253"/>
        <end position="3275"/>
    </location>
</feature>
<keyword evidence="7" id="KW-0732">Signal</keyword>
<feature type="domain" description="TNFR-Cys" evidence="8">
    <location>
        <begin position="1293"/>
        <end position="1330"/>
    </location>
</feature>
<dbReference type="InterPro" id="IPR006212">
    <property type="entry name" value="Furin_repeat"/>
</dbReference>
<accession>A0AAU9JKQ2</accession>
<organism evidence="9 10">
    <name type="scientific">Blepharisma stoltei</name>
    <dbReference type="NCBI Taxonomy" id="1481888"/>
    <lineage>
        <taxon>Eukaryota</taxon>
        <taxon>Sar</taxon>
        <taxon>Alveolata</taxon>
        <taxon>Ciliophora</taxon>
        <taxon>Postciliodesmatophora</taxon>
        <taxon>Heterotrichea</taxon>
        <taxon>Heterotrichida</taxon>
        <taxon>Blepharismidae</taxon>
        <taxon>Blepharisma</taxon>
    </lineage>
</organism>
<dbReference type="Gene3D" id="2.60.120.200">
    <property type="match status" value="2"/>
</dbReference>
<feature type="transmembrane region" description="Helical" evidence="6">
    <location>
        <begin position="3207"/>
        <end position="3228"/>
    </location>
</feature>
<evidence type="ECO:0000256" key="2">
    <source>
        <dbReference type="ARBA" id="ARBA00022692"/>
    </source>
</evidence>
<sequence>MRHTLIYFAKILLAYSTCFPYNSFNYSGACWCNKDFYLAESKVCVDGCPSLFIDNSDGATGFYSCKAPSGDTAILFTLEFSKVQDLSATYISNSVNSAEQFNNLNSYPYNSTGQLPPLPTLDRGFYFAKTSSATSNQNHVPALYFTINIWIKPKPLVYGEILNAINSSTQYLRFYANSSGAYILALEIYDSSNNRVTATWTYSINYTSYWQQLSVVLQQTTCSDVVGTFYLNGGTGSSASLTSTEVRFKSALSYSWILGSANGLDSFTGFIYWLQVRFDTTQYSPTMSIYIECLSSQYWNGSSCQNCGSSCSSWPWCVRGTDCSICYTSDCGSCSGYSLSMCTVCTTGILPGCCDIFGTTCTQTWSNTACFNGKVLIGGVCLYATPYGLENSTTVSTQVITADFTGPFAGVYGSAWITGNSSSSYNYWNSPEVADPFPAKNRGLYFNYDQYLSGEIALSHTWTISMWVYPMGGIMISHSSNNFYIDYAGTMTFTLEKWDGTTMTNTLSRSISSSWAFISFSVEFANKVTTIKGYIDNISGTPSTNQNYVFRLPVGMLYLGKGSTGFKGYIAYFVLWQAAISDFSAFFSISTLTNGSVVVLWPCDYLYYFDGSSNLNCLSSCTSGCINGSSCNLCGDPLCSCTSFSSGACTSCVANASGSPCACLTGYYLNVTGLQQSCSPCYTGCSNCTSSSYNSCTSCNSGYYLYNNTLCLLNCPGGYFGDYNQRKCLFVSNIEFNATFYDKIELGQVECFKVGSDSANKYPNYDSGDPYPAYLRGYYFNGTTYLSTSMLTGPYFSVSVWVNIITAGTIISRILNGNEIFCLEFLSGTLSPKLSLMLSDNSVLSTAISSSILSNSWNFVAFTGKVDTGGTYTINSYYNAVSSTPATSSSLAFYQDLATGTLYIGTKSTLTSGFSGFLYSICLFNTETLYSYDFITSGCTSPCTQCSKDFNCFDTCSLTTFRDGSSCTSCLGTGNCKGCRFTDTCGLCKTKQCYDCTSFSGNCNSCIANAGSDGYGGCQCNASYYWEASTTTCEACDVLCQNCVQGSSFECEACYFEKITVGSICLNDCPYGYDPSCSPVSSAVIDQMFDSEFSGSYGDFITGTSSSTYQPFNSPEAYDPIPAYKRGLYFNGSMNLTSSTSIYLSYGFSMGLWFYAVTNGDLLEKQSKLKVGSVGSVWLTVESTKQVAEGHILSTSTFTGWTYFSFTVNYESGTSSLDLYLNGNFAGGTIFANKIFRDQASTYMQIGKSSSSGFTGFIYYFQLWNVPLSSFSTIFNSFSFCGSGQGSSCLWACDISAFKNESTSSCSNCNSCSNGCVRANDCNLCDDQLCSVCGGFDPGKCSTCVPNASPSLNGCACNSDYQKSNDGLSCVKCAAGCKNCSGNGFYQCTSCLSGWFFLDIQCLESCPTGYTQNSTTNNCDYSGSAVSLNFSNLIVLDTLWWWNVGSEVNSYPIYDANDPYPAYLRGYYFLPGKYLTNSVTLPPSFSISIWIQPIGDGYIIGKYMAGNTWYVKIIETSGNPKLSLTLLDKQTTLSNKVSTNILNSGWVFISFDCAINSNGITTITSYLNGNQQIQTSTSDNSLYLLDSPSDVYIGDGSMSGSTMPGFTGFLWKFTIYPQNNNALTDFQNTGCLSSCTICPADLSCPDNCPISEYFDGTSCAACIASADKGCRSSSFSRLCRAKECATCTEFTGDNSCIDCITNASKDSIGECTCNSDAFWVSESETCEFCDALCSTCLQTAYFECSACKMNYQLVGSICLNGCPYGFEAPCVSVSTPVINLSFNSGFQGSYGILNAGTNSSSFSPFNSPETVDPIPAYQRGLYFNGDMYLLSSVPVLLSHSFTVGAWLYSIVSNDWLEKQTQKLTFSTQGTVNVQMEDPMQVINLKTLNSATPLFEWNYLAITFEYVYGVTTIKICLNNECFIENPFSNAVFRDLTSSNLMIGKSSNSGFTGFISSFTLWNIPITDLSSIINDFVCGTGQGSNCLISCDLSKYWDGSTCTACNSCSTGCVRAGTCNICNDPLCSICTGFGSGACTQCAGNASGAPNACVCNGGYWLHSLACIPCENFLNQTSVSAGFDSSYSKIQFNFTIPANASPKCCSCLFDAQTLQSFGSGYTCSYATDYSSLTVYLGQGYTISKESIAFLSGFLKNSDLVCGNPPTNFSVPISLPSPIPSPSFTFSAPKTLSILCETLKLTAVIGNDLPYEQFKWTFSSAPANAAISAYSTQYSNTYSDITIPKSSLFDSIIFASFAAKNNFGTEISVSQSINVTSSLFLTINFNTLESTYISRLKSFSISISSIQACTISSSISVTWSIGLVTNNITSIDEVSLRGNQTSQNVLIIPPKVLPASTNITFIFRAKDLVYLSEGEASVMVQTDVSDPVILFNRTDGPAGVSQDLLIDAGSSYDPDGKSQLSFEWLCVYNAADCSTFISNPLSSLMKISANSLSSGITYNFTLILTKTTLNPISTTIKVSKSIYITSQQGTVPSVNIVEIGNSNVGIVNPDLAYRVQAQGSFTSILWSAKGDLPILFSSPLIYADLVIAQNSLLAGSKYTLEALINQNFVFTWTFYVNQGPKGGSLSVTPSSGYEMTTQFSIEALNWVDPEDNIPIQYAFGYTISDIYQVISSKNTSSLIYSTFPYSSKQIMISVDVYDSLLSKVTTFQGITVSYQADANVDQYVDDVKSQLNSPDLNPISIPKLVSDLSSLSLNRNYIVNGDYSTVDQQIQDSYNIAIDKISSYTQNTDPYDPNTYTTVFSMLKVITSNPSINSYDNIAKVADIIKEVVSSLDGKVQLDDTQVQTFIGICNNNFQVNSSSVSNQTDSISSIEGNIKSVGSALLNGMSSRESKLFLDEKISVELSKQPNSVLSNFSSEIMGASITLASNTESFISNDYVGTSFVLYDPIPGGANASFSLVSFTLTDLSTHDAIPLNNTSYNYISIPVEFINNSSNATLNCSYLEEGLSKWKTDGCVLDSFNTTVIICKCSHLSIFSAFFGGAASTAQSSNIGDTVNVNAFSSIDWDTNAIGLYFCAALLIFYIVLTMLACKLDKKEAEEELDIIKGAAAAEDISKKPDELTERSEDMTYRTDDSIAHNFRHKIGYDPTIHSTEQNTSQEMSRADSIASIQVENIDVKPTKKRMSFFEFVGKNHDFISIFLPDSQFSHSVRVTAYTVSLLGNMFFIGLFYQDGEQKDDDSDSMNFSEAINNYSFRDFWVMVYSTGIMIPIAIILRILAKRNIKEYKDPKKQNKIKKREKWKKFGFFMLSWSLMGYFCWSIILFSIQFQLSLTYKWICNTSVSYGSDIFVMPFVKMPIKVFFVWLFTKLTMALGFSSSKDKK</sequence>
<gene>
    <name evidence="9" type="ORF">BSTOLATCC_MIC40651</name>
</gene>
<dbReference type="InterPro" id="IPR001368">
    <property type="entry name" value="TNFR/NGFR_Cys_rich_reg"/>
</dbReference>
<dbReference type="PANTHER" id="PTHR46730:SF1">
    <property type="entry name" value="PLAT DOMAIN-CONTAINING PROTEIN"/>
    <property type="match status" value="1"/>
</dbReference>
<keyword evidence="2 6" id="KW-0812">Transmembrane</keyword>
<dbReference type="SUPFAM" id="SSF57184">
    <property type="entry name" value="Growth factor receptor domain"/>
    <property type="match status" value="3"/>
</dbReference>
<evidence type="ECO:0000313" key="9">
    <source>
        <dbReference type="EMBL" id="CAG9326220.1"/>
    </source>
</evidence>
<feature type="transmembrane region" description="Helical" evidence="6">
    <location>
        <begin position="3021"/>
        <end position="3041"/>
    </location>
</feature>
<protein>
    <recommendedName>
        <fullName evidence="8">TNFR-Cys domain-containing protein</fullName>
    </recommendedName>
</protein>
<dbReference type="SMART" id="SM00261">
    <property type="entry name" value="FU"/>
    <property type="match status" value="5"/>
</dbReference>
<dbReference type="GO" id="GO:0006816">
    <property type="term" value="P:calcium ion transport"/>
    <property type="evidence" value="ECO:0007669"/>
    <property type="project" value="TreeGrafter"/>
</dbReference>